<evidence type="ECO:0000313" key="2">
    <source>
        <dbReference type="Proteomes" id="UP001163046"/>
    </source>
</evidence>
<dbReference type="OrthoDB" id="5947121at2759"/>
<dbReference type="EMBL" id="MU825398">
    <property type="protein sequence ID" value="KAJ7393341.1"/>
    <property type="molecule type" value="Genomic_DNA"/>
</dbReference>
<accession>A0A9X0DBA5</accession>
<dbReference type="Proteomes" id="UP001163046">
    <property type="component" value="Unassembled WGS sequence"/>
</dbReference>
<keyword evidence="2" id="KW-1185">Reference proteome</keyword>
<evidence type="ECO:0000313" key="1">
    <source>
        <dbReference type="EMBL" id="KAJ7393341.1"/>
    </source>
</evidence>
<comment type="caution">
    <text evidence="1">The sequence shown here is derived from an EMBL/GenBank/DDBJ whole genome shotgun (WGS) entry which is preliminary data.</text>
</comment>
<name>A0A9X0DBA5_9CNID</name>
<proteinExistence type="predicted"/>
<organism evidence="1 2">
    <name type="scientific">Desmophyllum pertusum</name>
    <dbReference type="NCBI Taxonomy" id="174260"/>
    <lineage>
        <taxon>Eukaryota</taxon>
        <taxon>Metazoa</taxon>
        <taxon>Cnidaria</taxon>
        <taxon>Anthozoa</taxon>
        <taxon>Hexacorallia</taxon>
        <taxon>Scleractinia</taxon>
        <taxon>Caryophylliina</taxon>
        <taxon>Caryophylliidae</taxon>
        <taxon>Desmophyllum</taxon>
    </lineage>
</organism>
<protein>
    <submittedName>
        <fullName evidence="1">Uncharacterized protein</fullName>
    </submittedName>
</protein>
<reference evidence="1" key="1">
    <citation type="submission" date="2023-01" db="EMBL/GenBank/DDBJ databases">
        <title>Genome assembly of the deep-sea coral Lophelia pertusa.</title>
        <authorList>
            <person name="Herrera S."/>
            <person name="Cordes E."/>
        </authorList>
    </citation>
    <scope>NUCLEOTIDE SEQUENCE</scope>
    <source>
        <strain evidence="1">USNM1676648</strain>
        <tissue evidence="1">Polyp</tissue>
    </source>
</reference>
<sequence length="74" mass="8734">MMLVCEFQPITAKSRKAKVRGMCKRRFSNCVTNKKCCGRAWTVCKIHRKYCRGICNPSYTKCMCRMKVMISYYC</sequence>
<dbReference type="AlphaFoldDB" id="A0A9X0DBA5"/>
<gene>
    <name evidence="1" type="ORF">OS493_006312</name>
</gene>